<dbReference type="Gene3D" id="3.90.1580.10">
    <property type="entry name" value="paralog of FGE (formylglycine-generating enzyme)"/>
    <property type="match status" value="1"/>
</dbReference>
<dbReference type="InterPro" id="IPR016187">
    <property type="entry name" value="CTDL_fold"/>
</dbReference>
<protein>
    <submittedName>
        <fullName evidence="3">SUMF1/EgtB/PvdO family nonheme iron enzyme</fullName>
    </submittedName>
</protein>
<dbReference type="Pfam" id="PF03781">
    <property type="entry name" value="FGE-sulfatase"/>
    <property type="match status" value="1"/>
</dbReference>
<feature type="compositionally biased region" description="Polar residues" evidence="1">
    <location>
        <begin position="158"/>
        <end position="172"/>
    </location>
</feature>
<reference evidence="3" key="1">
    <citation type="submission" date="2020-12" db="EMBL/GenBank/DDBJ databases">
        <title>GES Beta-lactamases isolated from hospital effluents in Brazil.</title>
        <authorList>
            <person name="Conte D."/>
            <person name="Mesa D."/>
            <person name="Palmeiro J.K."/>
            <person name="Dalla-Costa L.M."/>
        </authorList>
    </citation>
    <scope>NUCLEOTIDE SEQUENCE [LARGE SCALE GENOMIC DNA]</scope>
    <source>
        <strain evidence="3">Aero21</strain>
    </source>
</reference>
<sequence length="367" mass="38266">MIFIKDSLRAAVEAASGGTVTVLYTAKGQPTYMHVIPRFNLQDIDPALGNGTHPAFIVNGVEKSELFIGQHTGCLRDGELLSLPGVEPLHSVTFDEALAYGSACGLGFHAMTHAEQSAIAHWCKKNGFMPRGNTAYGRSSDTPFETARRADGGAPGETSGNPRTLTGSGPVSWRHNNNPNGIADLCGNVWEWRGGLRTVDGEIQVLANNNAADSKNSQTKASSAWRAISASTGELVAPGSAGTLKYDASAAGTTTDHGAPVLSDAVSNRNGDAGSDEHTPGHTAEAFEKITSKAGLIVPSIAKALSLFPLDASHGGDVLYVRNYGERLALSGGTWSDGAPAGVFALNLNHARSYRGTSIGARPAFVL</sequence>
<dbReference type="InterPro" id="IPR005532">
    <property type="entry name" value="SUMF_dom"/>
</dbReference>
<dbReference type="InterPro" id="IPR042095">
    <property type="entry name" value="SUMF_sf"/>
</dbReference>
<dbReference type="SUPFAM" id="SSF56436">
    <property type="entry name" value="C-type lectin-like"/>
    <property type="match status" value="1"/>
</dbReference>
<organism evidence="3">
    <name type="scientific">Aeromonas caviae</name>
    <name type="common">Aeromonas punctata</name>
    <dbReference type="NCBI Taxonomy" id="648"/>
    <lineage>
        <taxon>Bacteria</taxon>
        <taxon>Pseudomonadati</taxon>
        <taxon>Pseudomonadota</taxon>
        <taxon>Gammaproteobacteria</taxon>
        <taxon>Aeromonadales</taxon>
        <taxon>Aeromonadaceae</taxon>
        <taxon>Aeromonas</taxon>
    </lineage>
</organism>
<evidence type="ECO:0000313" key="3">
    <source>
        <dbReference type="EMBL" id="QQA62401.1"/>
    </source>
</evidence>
<name>A0A7T4C4K3_AERCA</name>
<gene>
    <name evidence="3" type="ORF">JC965_08010</name>
</gene>
<evidence type="ECO:0000259" key="2">
    <source>
        <dbReference type="Pfam" id="PF03781"/>
    </source>
</evidence>
<accession>A0A7T4C4K3</accession>
<feature type="region of interest" description="Disordered" evidence="1">
    <location>
        <begin position="135"/>
        <end position="172"/>
    </location>
</feature>
<feature type="domain" description="Sulfatase-modifying factor enzyme-like" evidence="2">
    <location>
        <begin position="87"/>
        <end position="193"/>
    </location>
</feature>
<dbReference type="AlphaFoldDB" id="A0A7T4C4K3"/>
<proteinExistence type="predicted"/>
<dbReference type="EMBL" id="CP065937">
    <property type="protein sequence ID" value="QQA62401.1"/>
    <property type="molecule type" value="Genomic_DNA"/>
</dbReference>
<evidence type="ECO:0000256" key="1">
    <source>
        <dbReference type="SAM" id="MobiDB-lite"/>
    </source>
</evidence>